<name>A0ABT0YVU3_9BURK</name>
<comment type="caution">
    <text evidence="1">The sequence shown here is derived from an EMBL/GenBank/DDBJ whole genome shotgun (WGS) entry which is preliminary data.</text>
</comment>
<protein>
    <submittedName>
        <fullName evidence="1">Uncharacterized protein</fullName>
    </submittedName>
</protein>
<gene>
    <name evidence="1" type="ORF">M8A51_23105</name>
</gene>
<keyword evidence="2" id="KW-1185">Reference proteome</keyword>
<sequence length="219" mass="24223">MSEAQVQRHAKVLLIPVPASIEDRGGVPGLLQVHMPAEARHEFTRGIAPGVVAQMHEAGASPQQVRWVIGQDPSAQWAVDTLAQAGVEMPRRRDGEPLSRMCQLPQWRSRGWGLLTGQHRHHGLTTEQLDLLGRESDGAFAARIEAGVHVWRYAMHQWPVPLSVILADEPVLERVVELLTGRPSDVVRWGDLLNARRAETFAGSPVRVEALPALREVQV</sequence>
<evidence type="ECO:0000313" key="1">
    <source>
        <dbReference type="EMBL" id="MCM5682427.1"/>
    </source>
</evidence>
<dbReference type="EMBL" id="JAMKFE010000019">
    <property type="protein sequence ID" value="MCM5682427.1"/>
    <property type="molecule type" value="Genomic_DNA"/>
</dbReference>
<dbReference type="Proteomes" id="UP001165541">
    <property type="component" value="Unassembled WGS sequence"/>
</dbReference>
<reference evidence="1" key="1">
    <citation type="submission" date="2022-05" db="EMBL/GenBank/DDBJ databases">
        <title>Schlegelella sp. nov., isolated from mangrove soil.</title>
        <authorList>
            <person name="Liu Y."/>
            <person name="Ge X."/>
            <person name="Liu W."/>
        </authorList>
    </citation>
    <scope>NUCLEOTIDE SEQUENCE</scope>
    <source>
        <strain evidence="1">S2-27</strain>
    </source>
</reference>
<evidence type="ECO:0000313" key="2">
    <source>
        <dbReference type="Proteomes" id="UP001165541"/>
    </source>
</evidence>
<dbReference type="RefSeq" id="WP_251780904.1">
    <property type="nucleotide sequence ID" value="NZ_JAMKFE010000019.1"/>
</dbReference>
<organism evidence="1 2">
    <name type="scientific">Caldimonas mangrovi</name>
    <dbReference type="NCBI Taxonomy" id="2944811"/>
    <lineage>
        <taxon>Bacteria</taxon>
        <taxon>Pseudomonadati</taxon>
        <taxon>Pseudomonadota</taxon>
        <taxon>Betaproteobacteria</taxon>
        <taxon>Burkholderiales</taxon>
        <taxon>Sphaerotilaceae</taxon>
        <taxon>Caldimonas</taxon>
    </lineage>
</organism>
<proteinExistence type="predicted"/>
<accession>A0ABT0YVU3</accession>